<reference evidence="1 2" key="1">
    <citation type="submission" date="2020-02" db="EMBL/GenBank/DDBJ databases">
        <authorList>
            <person name="Zheng R.K."/>
            <person name="Sun C.M."/>
        </authorList>
    </citation>
    <scope>NUCLEOTIDE SEQUENCE [LARGE SCALE GENOMIC DNA]</scope>
    <source>
        <strain evidence="2">rifampicinis</strain>
    </source>
</reference>
<dbReference type="Proteomes" id="UP000594468">
    <property type="component" value="Chromosome"/>
</dbReference>
<proteinExistence type="predicted"/>
<protein>
    <submittedName>
        <fullName evidence="1">Uncharacterized protein</fullName>
    </submittedName>
</protein>
<organism evidence="1 2">
    <name type="scientific">Phototrophicus methaneseepsis</name>
    <dbReference type="NCBI Taxonomy" id="2710758"/>
    <lineage>
        <taxon>Bacteria</taxon>
        <taxon>Bacillati</taxon>
        <taxon>Chloroflexota</taxon>
        <taxon>Candidatus Thermofontia</taxon>
        <taxon>Phototrophicales</taxon>
        <taxon>Phototrophicaceae</taxon>
        <taxon>Phototrophicus</taxon>
    </lineage>
</organism>
<evidence type="ECO:0000313" key="2">
    <source>
        <dbReference type="Proteomes" id="UP000594468"/>
    </source>
</evidence>
<accession>A0A7S8IGR6</accession>
<evidence type="ECO:0000313" key="1">
    <source>
        <dbReference type="EMBL" id="QPC85066.1"/>
    </source>
</evidence>
<dbReference type="KEGG" id="pmet:G4Y79_12075"/>
<dbReference type="RefSeq" id="WP_195173129.1">
    <property type="nucleotide sequence ID" value="NZ_CP062983.1"/>
</dbReference>
<sequence length="147" mass="16359">MFNERQSALATRCLWSLQESNLAIDGILLLHVRGTTLCTTLPQNGSTQRLAAVSTAMFLLGEHTSEAWGNGESLEIQVRIQLSNENNATSMRNVTMKPVGPWAVLLTVHRDLIQQVTLSQDMDQAARFLEAVINEDTLPPLTWQNNE</sequence>
<name>A0A7S8IGR6_9CHLR</name>
<keyword evidence="2" id="KW-1185">Reference proteome</keyword>
<dbReference type="EMBL" id="CP062983">
    <property type="protein sequence ID" value="QPC85066.1"/>
    <property type="molecule type" value="Genomic_DNA"/>
</dbReference>
<dbReference type="AlphaFoldDB" id="A0A7S8IGR6"/>
<gene>
    <name evidence="1" type="ORF">G4Y79_12075</name>
</gene>